<accession>A0A1V4HN47</accession>
<evidence type="ECO:0000256" key="1">
    <source>
        <dbReference type="SAM" id="MobiDB-lite"/>
    </source>
</evidence>
<protein>
    <submittedName>
        <fullName evidence="2">Uncharacterized protein</fullName>
    </submittedName>
</protein>
<gene>
    <name evidence="2" type="ORF">BC351_20265</name>
</gene>
<organism evidence="2 3">
    <name type="scientific">Paenibacillus ferrarius</name>
    <dbReference type="NCBI Taxonomy" id="1469647"/>
    <lineage>
        <taxon>Bacteria</taxon>
        <taxon>Bacillati</taxon>
        <taxon>Bacillota</taxon>
        <taxon>Bacilli</taxon>
        <taxon>Bacillales</taxon>
        <taxon>Paenibacillaceae</taxon>
        <taxon>Paenibacillus</taxon>
    </lineage>
</organism>
<feature type="compositionally biased region" description="Basic and acidic residues" evidence="1">
    <location>
        <begin position="28"/>
        <end position="41"/>
    </location>
</feature>
<sequence>MFEAVPSVKRMHNCRLIKAAKARARRHQGNEEKEKEKAKAKAKAKELPASRFIYLGDSSFWCLGKTGFTL</sequence>
<dbReference type="Proteomes" id="UP000190626">
    <property type="component" value="Unassembled WGS sequence"/>
</dbReference>
<dbReference type="EMBL" id="MBTG01000007">
    <property type="protein sequence ID" value="OPH59255.1"/>
    <property type="molecule type" value="Genomic_DNA"/>
</dbReference>
<dbReference type="RefSeq" id="WP_144028317.1">
    <property type="nucleotide sequence ID" value="NZ_MBTG01000007.1"/>
</dbReference>
<reference evidence="3" key="1">
    <citation type="submission" date="2016-07" db="EMBL/GenBank/DDBJ databases">
        <authorList>
            <person name="Florea S."/>
            <person name="Webb J.S."/>
            <person name="Jaromczyk J."/>
            <person name="Schardl C.L."/>
        </authorList>
    </citation>
    <scope>NUCLEOTIDE SEQUENCE [LARGE SCALE GENOMIC DNA]</scope>
    <source>
        <strain evidence="3">CY1</strain>
    </source>
</reference>
<keyword evidence="3" id="KW-1185">Reference proteome</keyword>
<evidence type="ECO:0000313" key="2">
    <source>
        <dbReference type="EMBL" id="OPH59255.1"/>
    </source>
</evidence>
<comment type="caution">
    <text evidence="2">The sequence shown here is derived from an EMBL/GenBank/DDBJ whole genome shotgun (WGS) entry which is preliminary data.</text>
</comment>
<dbReference type="AlphaFoldDB" id="A0A1V4HN47"/>
<evidence type="ECO:0000313" key="3">
    <source>
        <dbReference type="Proteomes" id="UP000190626"/>
    </source>
</evidence>
<proteinExistence type="predicted"/>
<feature type="region of interest" description="Disordered" evidence="1">
    <location>
        <begin position="22"/>
        <end position="41"/>
    </location>
</feature>
<name>A0A1V4HN47_9BACL</name>